<gene>
    <name evidence="2" type="primary">ycbU</name>
    <name evidence="2" type="ORF">Vau01_084530</name>
</gene>
<evidence type="ECO:0000313" key="3">
    <source>
        <dbReference type="Proteomes" id="UP000612585"/>
    </source>
</evidence>
<sequence>MRPDAFRGRFPGLATMTHLASCSQGALSDAVAGALGEFQSALVEHGNPWHVWMDRIDEARRRFAAFIGAHDDEVAIVPCASDGAFQVVSGLREPEIVSCDLEFPSVGQVWHAQRSASVRMAPLDGAGFATAEGFATVIDDSTSLVSVPLVSYRHGQRLPVKDVVGLAREHGAQVFVDAYQAAGVVAVDVRELDCDYLVSGALKYLLGVPGIAFLYVRRGTARDLDPQLTGWFGRVDPFAFDPTGVDFPPGARRYETGTPSVVAAYAAAAGLDLLSGLDGPAVHRHVVEITGKLHAGLAADGERIGSPAGDDSRGPMVALYDDDPAKLAAYLAARRIVTSPRGDFLRLSVHYYTDDSDVDAVVRAVAEYR</sequence>
<accession>A0A8J3ZDK7</accession>
<comment type="caution">
    <text evidence="2">The sequence shown here is derived from an EMBL/GenBank/DDBJ whole genome shotgun (WGS) entry which is preliminary data.</text>
</comment>
<dbReference type="GO" id="GO:0008483">
    <property type="term" value="F:transaminase activity"/>
    <property type="evidence" value="ECO:0007669"/>
    <property type="project" value="UniProtKB-KW"/>
</dbReference>
<dbReference type="Proteomes" id="UP000612585">
    <property type="component" value="Unassembled WGS sequence"/>
</dbReference>
<dbReference type="SUPFAM" id="SSF53383">
    <property type="entry name" value="PLP-dependent transferases"/>
    <property type="match status" value="1"/>
</dbReference>
<dbReference type="PANTHER" id="PTHR43586">
    <property type="entry name" value="CYSTEINE DESULFURASE"/>
    <property type="match status" value="1"/>
</dbReference>
<dbReference type="PANTHER" id="PTHR43586:SF15">
    <property type="entry name" value="BLR3095 PROTEIN"/>
    <property type="match status" value="1"/>
</dbReference>
<dbReference type="Gene3D" id="3.40.640.10">
    <property type="entry name" value="Type I PLP-dependent aspartate aminotransferase-like (Major domain)"/>
    <property type="match status" value="1"/>
</dbReference>
<dbReference type="EMBL" id="BOPG01000061">
    <property type="protein sequence ID" value="GIJ60937.1"/>
    <property type="molecule type" value="Genomic_DNA"/>
</dbReference>
<dbReference type="RefSeq" id="WP_204005599.1">
    <property type="nucleotide sequence ID" value="NZ_BOPG01000061.1"/>
</dbReference>
<keyword evidence="3" id="KW-1185">Reference proteome</keyword>
<dbReference type="InterPro" id="IPR000192">
    <property type="entry name" value="Aminotrans_V_dom"/>
</dbReference>
<dbReference type="InterPro" id="IPR015421">
    <property type="entry name" value="PyrdxlP-dep_Trfase_major"/>
</dbReference>
<organism evidence="2 3">
    <name type="scientific">Virgisporangium aurantiacum</name>
    <dbReference type="NCBI Taxonomy" id="175570"/>
    <lineage>
        <taxon>Bacteria</taxon>
        <taxon>Bacillati</taxon>
        <taxon>Actinomycetota</taxon>
        <taxon>Actinomycetes</taxon>
        <taxon>Micromonosporales</taxon>
        <taxon>Micromonosporaceae</taxon>
        <taxon>Virgisporangium</taxon>
    </lineage>
</organism>
<feature type="domain" description="Aminotransferase class V" evidence="1">
    <location>
        <begin position="53"/>
        <end position="339"/>
    </location>
</feature>
<protein>
    <submittedName>
        <fullName evidence="2">Putative aminotransferase YcbU</fullName>
    </submittedName>
</protein>
<dbReference type="Gene3D" id="3.90.1150.10">
    <property type="entry name" value="Aspartate Aminotransferase, domain 1"/>
    <property type="match status" value="1"/>
</dbReference>
<reference evidence="2" key="1">
    <citation type="submission" date="2021-01" db="EMBL/GenBank/DDBJ databases">
        <title>Whole genome shotgun sequence of Virgisporangium aurantiacum NBRC 16421.</title>
        <authorList>
            <person name="Komaki H."/>
            <person name="Tamura T."/>
        </authorList>
    </citation>
    <scope>NUCLEOTIDE SEQUENCE</scope>
    <source>
        <strain evidence="2">NBRC 16421</strain>
    </source>
</reference>
<evidence type="ECO:0000313" key="2">
    <source>
        <dbReference type="EMBL" id="GIJ60937.1"/>
    </source>
</evidence>
<dbReference type="InterPro" id="IPR015424">
    <property type="entry name" value="PyrdxlP-dep_Trfase"/>
</dbReference>
<name>A0A8J3ZDK7_9ACTN</name>
<dbReference type="InterPro" id="IPR015422">
    <property type="entry name" value="PyrdxlP-dep_Trfase_small"/>
</dbReference>
<evidence type="ECO:0000259" key="1">
    <source>
        <dbReference type="Pfam" id="PF00266"/>
    </source>
</evidence>
<keyword evidence="2" id="KW-0032">Aminotransferase</keyword>
<proteinExistence type="predicted"/>
<dbReference type="AlphaFoldDB" id="A0A8J3ZDK7"/>
<dbReference type="Pfam" id="PF00266">
    <property type="entry name" value="Aminotran_5"/>
    <property type="match status" value="1"/>
</dbReference>
<keyword evidence="2" id="KW-0808">Transferase</keyword>